<comment type="cofactor">
    <cofactor evidence="1 4">
        <name>pyridoxal 5'-phosphate</name>
        <dbReference type="ChEBI" id="CHEBI:597326"/>
    </cofactor>
</comment>
<evidence type="ECO:0000256" key="2">
    <source>
        <dbReference type="ARBA" id="ARBA00009077"/>
    </source>
</evidence>
<dbReference type="PANTHER" id="PTHR11808:SF15">
    <property type="entry name" value="CYSTATHIONINE GAMMA-LYASE"/>
    <property type="match status" value="1"/>
</dbReference>
<dbReference type="InterPro" id="IPR000277">
    <property type="entry name" value="Cys/Met-Metab_PyrdxlP-dep_enz"/>
</dbReference>
<evidence type="ECO:0000313" key="6">
    <source>
        <dbReference type="EMBL" id="MFC7405472.1"/>
    </source>
</evidence>
<dbReference type="Gene3D" id="3.40.640.10">
    <property type="entry name" value="Type I PLP-dependent aspartate aminotransferase-like (Major domain)"/>
    <property type="match status" value="1"/>
</dbReference>
<sequence>MSTPPRSRRLAPATVAVAGGRPPRDQGAPVNPPVVLSSTYTSTGEPGEDLLYARYDTETWWPLEQTLATLEQAELPGLVFSSGMGAIDALLRLAEPRSAIVVPRHAYLATLTAVREQADREGTVVREVDIADTEQVVAALRPAGEPAASLLWVESPTNPMLEVADVPALAAAAREAGALCVVDNTFATPLVQRPLTQGADVVVHSVTKHLAGHSDVVLGAALTSDPELRRRLHARRTTGGAIPGPFETWLALRGLRTLALRVERAQANALELARRLAEHPAVAHVGHPGLPTHPQHERAAALMDGFGSILTLRPAGGAAAADAVTRNVDVWLPATSLGGVESSLERRRRLAAEVPTVPEDLLRLSVGIEDVEDLWADLDGALETAARSLQAVSR</sequence>
<comment type="similarity">
    <text evidence="2 4">Belongs to the trans-sulfuration enzymes family.</text>
</comment>
<protein>
    <submittedName>
        <fullName evidence="6">Trans-sulfuration enzyme family protein</fullName>
    </submittedName>
</protein>
<dbReference type="SUPFAM" id="SSF53383">
    <property type="entry name" value="PLP-dependent transferases"/>
    <property type="match status" value="1"/>
</dbReference>
<dbReference type="PANTHER" id="PTHR11808">
    <property type="entry name" value="TRANS-SULFURATION ENZYME FAMILY MEMBER"/>
    <property type="match status" value="1"/>
</dbReference>
<dbReference type="InterPro" id="IPR015424">
    <property type="entry name" value="PyrdxlP-dep_Trfase"/>
</dbReference>
<name>A0ABW2QC29_9MICO</name>
<organism evidence="6 7">
    <name type="scientific">Georgenia alba</name>
    <dbReference type="NCBI Taxonomy" id="2233858"/>
    <lineage>
        <taxon>Bacteria</taxon>
        <taxon>Bacillati</taxon>
        <taxon>Actinomycetota</taxon>
        <taxon>Actinomycetes</taxon>
        <taxon>Micrococcales</taxon>
        <taxon>Bogoriellaceae</taxon>
        <taxon>Georgenia</taxon>
    </lineage>
</organism>
<dbReference type="InterPro" id="IPR015421">
    <property type="entry name" value="PyrdxlP-dep_Trfase_major"/>
</dbReference>
<evidence type="ECO:0000313" key="7">
    <source>
        <dbReference type="Proteomes" id="UP001596455"/>
    </source>
</evidence>
<dbReference type="Gene3D" id="3.90.1150.10">
    <property type="entry name" value="Aspartate Aminotransferase, domain 1"/>
    <property type="match status" value="1"/>
</dbReference>
<reference evidence="7" key="1">
    <citation type="journal article" date="2019" name="Int. J. Syst. Evol. Microbiol.">
        <title>The Global Catalogue of Microorganisms (GCM) 10K type strain sequencing project: providing services to taxonomists for standard genome sequencing and annotation.</title>
        <authorList>
            <consortium name="The Broad Institute Genomics Platform"/>
            <consortium name="The Broad Institute Genome Sequencing Center for Infectious Disease"/>
            <person name="Wu L."/>
            <person name="Ma J."/>
        </authorList>
    </citation>
    <scope>NUCLEOTIDE SEQUENCE [LARGE SCALE GENOMIC DNA]</scope>
    <source>
        <strain evidence="7">JCM 1490</strain>
    </source>
</reference>
<dbReference type="InterPro" id="IPR015422">
    <property type="entry name" value="PyrdxlP-dep_Trfase_small"/>
</dbReference>
<evidence type="ECO:0000256" key="4">
    <source>
        <dbReference type="RuleBase" id="RU362118"/>
    </source>
</evidence>
<proteinExistence type="inferred from homology"/>
<keyword evidence="7" id="KW-1185">Reference proteome</keyword>
<evidence type="ECO:0000256" key="3">
    <source>
        <dbReference type="ARBA" id="ARBA00022898"/>
    </source>
</evidence>
<evidence type="ECO:0000256" key="5">
    <source>
        <dbReference type="SAM" id="MobiDB-lite"/>
    </source>
</evidence>
<feature type="region of interest" description="Disordered" evidence="5">
    <location>
        <begin position="1"/>
        <end position="31"/>
    </location>
</feature>
<dbReference type="Pfam" id="PF01053">
    <property type="entry name" value="Cys_Met_Meta_PP"/>
    <property type="match status" value="1"/>
</dbReference>
<dbReference type="PIRSF" id="PIRSF001434">
    <property type="entry name" value="CGS"/>
    <property type="match status" value="1"/>
</dbReference>
<gene>
    <name evidence="6" type="ORF">ACFQQL_10175</name>
</gene>
<dbReference type="EMBL" id="JBHTCQ010000002">
    <property type="protein sequence ID" value="MFC7405472.1"/>
    <property type="molecule type" value="Genomic_DNA"/>
</dbReference>
<dbReference type="RefSeq" id="WP_382393942.1">
    <property type="nucleotide sequence ID" value="NZ_JBHTCQ010000002.1"/>
</dbReference>
<evidence type="ECO:0000256" key="1">
    <source>
        <dbReference type="ARBA" id="ARBA00001933"/>
    </source>
</evidence>
<keyword evidence="3 4" id="KW-0663">Pyridoxal phosphate</keyword>
<dbReference type="Proteomes" id="UP001596455">
    <property type="component" value="Unassembled WGS sequence"/>
</dbReference>
<comment type="caution">
    <text evidence="6">The sequence shown here is derived from an EMBL/GenBank/DDBJ whole genome shotgun (WGS) entry which is preliminary data.</text>
</comment>
<accession>A0ABW2QC29</accession>